<protein>
    <submittedName>
        <fullName evidence="1">Uncharacterized protein</fullName>
    </submittedName>
</protein>
<reference evidence="2" key="1">
    <citation type="journal article" date="2019" name="Nat. Commun.">
        <title>Expansion of phycobilisome linker gene families in mesophilic red algae.</title>
        <authorList>
            <person name="Lee J."/>
            <person name="Kim D."/>
            <person name="Bhattacharya D."/>
            <person name="Yoon H.S."/>
        </authorList>
    </citation>
    <scope>NUCLEOTIDE SEQUENCE [LARGE SCALE GENOMIC DNA]</scope>
    <source>
        <strain evidence="2">CCMP 1328</strain>
    </source>
</reference>
<proteinExistence type="predicted"/>
<evidence type="ECO:0000313" key="2">
    <source>
        <dbReference type="Proteomes" id="UP000324585"/>
    </source>
</evidence>
<dbReference type="EMBL" id="VRMN01000019">
    <property type="protein sequence ID" value="KAA8490749.1"/>
    <property type="molecule type" value="Genomic_DNA"/>
</dbReference>
<dbReference type="Proteomes" id="UP000324585">
    <property type="component" value="Unassembled WGS sequence"/>
</dbReference>
<dbReference type="AlphaFoldDB" id="A0A5J4YH30"/>
<accession>A0A5J4YH30</accession>
<sequence length="122" mass="12963">MKALQSQRRTLQAHLDACVVTVAEKNEFITALILEKQHAEDKLVDAAERIRVPKCESGVLAMELGARTGSVEGRSAGYSEDSGHDVLLGSCISVVPTGALVTMVSPATSVEQAGSDARDRVR</sequence>
<gene>
    <name evidence="1" type="ORF">FVE85_4380</name>
</gene>
<name>A0A5J4YH30_PORPP</name>
<keyword evidence="2" id="KW-1185">Reference proteome</keyword>
<evidence type="ECO:0000313" key="1">
    <source>
        <dbReference type="EMBL" id="KAA8490749.1"/>
    </source>
</evidence>
<organism evidence="1 2">
    <name type="scientific">Porphyridium purpureum</name>
    <name type="common">Red alga</name>
    <name type="synonym">Porphyridium cruentum</name>
    <dbReference type="NCBI Taxonomy" id="35688"/>
    <lineage>
        <taxon>Eukaryota</taxon>
        <taxon>Rhodophyta</taxon>
        <taxon>Bangiophyceae</taxon>
        <taxon>Porphyridiales</taxon>
        <taxon>Porphyridiaceae</taxon>
        <taxon>Porphyridium</taxon>
    </lineage>
</organism>
<comment type="caution">
    <text evidence="1">The sequence shown here is derived from an EMBL/GenBank/DDBJ whole genome shotgun (WGS) entry which is preliminary data.</text>
</comment>